<evidence type="ECO:0000256" key="2">
    <source>
        <dbReference type="ARBA" id="ARBA00022963"/>
    </source>
</evidence>
<dbReference type="RefSeq" id="XP_002999657.1">
    <property type="nucleotide sequence ID" value="XM_002999611.1"/>
</dbReference>
<sequence length="103" mass="11513">MNDGHSTDRRMSIECRRYNETSIAVTGRRGYRGPVQPAHPGAPHGTHPRAEGLAKVPRPCDRFDMIGGTSTGGRRIIAIMLGRLRMTVDECIRAYRTMAERAY</sequence>
<dbReference type="GeneID" id="9533574"/>
<evidence type="ECO:0000313" key="5">
    <source>
        <dbReference type="Proteomes" id="UP000008698"/>
    </source>
</evidence>
<dbReference type="AlphaFoldDB" id="C9SYZ1"/>
<keyword evidence="2" id="KW-0442">Lipid degradation</keyword>
<keyword evidence="5" id="KW-1185">Reference proteome</keyword>
<dbReference type="InterPro" id="IPR016035">
    <property type="entry name" value="Acyl_Trfase/lysoPLipase"/>
</dbReference>
<dbReference type="SUPFAM" id="SSF52151">
    <property type="entry name" value="FabD/lysophospholipase-like"/>
    <property type="match status" value="1"/>
</dbReference>
<dbReference type="GO" id="GO:0016020">
    <property type="term" value="C:membrane"/>
    <property type="evidence" value="ECO:0007669"/>
    <property type="project" value="TreeGrafter"/>
</dbReference>
<dbReference type="PANTHER" id="PTHR24185">
    <property type="entry name" value="CALCIUM-INDEPENDENT PHOSPHOLIPASE A2-GAMMA"/>
    <property type="match status" value="1"/>
</dbReference>
<dbReference type="GO" id="GO:0019369">
    <property type="term" value="P:arachidonate metabolic process"/>
    <property type="evidence" value="ECO:0007669"/>
    <property type="project" value="TreeGrafter"/>
</dbReference>
<evidence type="ECO:0000256" key="1">
    <source>
        <dbReference type="ARBA" id="ARBA00022801"/>
    </source>
</evidence>
<dbReference type="Proteomes" id="UP000008698">
    <property type="component" value="Unassembled WGS sequence"/>
</dbReference>
<name>C9SYZ1_VERA1</name>
<protein>
    <submittedName>
        <fullName evidence="4">Predicted protein</fullName>
    </submittedName>
</protein>
<feature type="region of interest" description="Disordered" evidence="3">
    <location>
        <begin position="26"/>
        <end position="54"/>
    </location>
</feature>
<accession>C9SYZ1</accession>
<dbReference type="KEGG" id="val:VDBG_10116"/>
<evidence type="ECO:0000313" key="4">
    <source>
        <dbReference type="EMBL" id="EEY24006.1"/>
    </source>
</evidence>
<dbReference type="GO" id="GO:0016042">
    <property type="term" value="P:lipid catabolic process"/>
    <property type="evidence" value="ECO:0007669"/>
    <property type="project" value="UniProtKB-KW"/>
</dbReference>
<keyword evidence="2" id="KW-0443">Lipid metabolism</keyword>
<dbReference type="HOGENOM" id="CLU_2265761_0_0_1"/>
<dbReference type="PANTHER" id="PTHR24185:SF1">
    <property type="entry name" value="CALCIUM-INDEPENDENT PHOSPHOLIPASE A2-GAMMA"/>
    <property type="match status" value="1"/>
</dbReference>
<keyword evidence="1" id="KW-0378">Hydrolase</keyword>
<proteinExistence type="predicted"/>
<organism evidence="5">
    <name type="scientific">Verticillium alfalfae (strain VaMs.102 / ATCC MYA-4576 / FGSC 10136)</name>
    <name type="common">Verticillium wilt of alfalfa</name>
    <name type="synonym">Verticillium albo-atrum</name>
    <dbReference type="NCBI Taxonomy" id="526221"/>
    <lineage>
        <taxon>Eukaryota</taxon>
        <taxon>Fungi</taxon>
        <taxon>Dikarya</taxon>
        <taxon>Ascomycota</taxon>
        <taxon>Pezizomycotina</taxon>
        <taxon>Sordariomycetes</taxon>
        <taxon>Hypocreomycetidae</taxon>
        <taxon>Glomerellales</taxon>
        <taxon>Plectosphaerellaceae</taxon>
        <taxon>Verticillium</taxon>
    </lineage>
</organism>
<dbReference type="EMBL" id="DS985232">
    <property type="protein sequence ID" value="EEY24006.1"/>
    <property type="molecule type" value="Genomic_DNA"/>
</dbReference>
<dbReference type="GO" id="GO:0047499">
    <property type="term" value="F:calcium-independent phospholipase A2 activity"/>
    <property type="evidence" value="ECO:0007669"/>
    <property type="project" value="TreeGrafter"/>
</dbReference>
<dbReference type="Gene3D" id="3.40.1090.10">
    <property type="entry name" value="Cytosolic phospholipase A2 catalytic domain"/>
    <property type="match status" value="1"/>
</dbReference>
<gene>
    <name evidence="4" type="ORF">VDBG_10116</name>
</gene>
<dbReference type="OrthoDB" id="1658288at2759"/>
<reference evidence="5" key="1">
    <citation type="journal article" date="2011" name="PLoS Pathog.">
        <title>Comparative genomics yields insights into niche adaptation of plant vascular wilt pathogens.</title>
        <authorList>
            <person name="Klosterman S.J."/>
            <person name="Subbarao K.V."/>
            <person name="Kang S."/>
            <person name="Veronese P."/>
            <person name="Gold S.E."/>
            <person name="Thomma B.P.H.J."/>
            <person name="Chen Z."/>
            <person name="Henrissat B."/>
            <person name="Lee Y.-H."/>
            <person name="Park J."/>
            <person name="Garcia-Pedrajas M.D."/>
            <person name="Barbara D.J."/>
            <person name="Anchieta A."/>
            <person name="de Jonge R."/>
            <person name="Santhanam P."/>
            <person name="Maruthachalam K."/>
            <person name="Atallah Z."/>
            <person name="Amyotte S.G."/>
            <person name="Paz Z."/>
            <person name="Inderbitzin P."/>
            <person name="Hayes R.J."/>
            <person name="Heiman D.I."/>
            <person name="Young S."/>
            <person name="Zeng Q."/>
            <person name="Engels R."/>
            <person name="Galagan J."/>
            <person name="Cuomo C.A."/>
            <person name="Dobinson K.F."/>
            <person name="Ma L.-J."/>
        </authorList>
    </citation>
    <scope>NUCLEOTIDE SEQUENCE [LARGE SCALE GENOMIC DNA]</scope>
    <source>
        <strain evidence="5">VaMs.102 / ATCC MYA-4576 / FGSC 10136</strain>
    </source>
</reference>
<evidence type="ECO:0000256" key="3">
    <source>
        <dbReference type="SAM" id="MobiDB-lite"/>
    </source>
</evidence>